<feature type="transmembrane region" description="Helical" evidence="2">
    <location>
        <begin position="113"/>
        <end position="136"/>
    </location>
</feature>
<organism evidence="3 4">
    <name type="scientific">Taxus chinensis</name>
    <name type="common">Chinese yew</name>
    <name type="synonym">Taxus wallichiana var. chinensis</name>
    <dbReference type="NCBI Taxonomy" id="29808"/>
    <lineage>
        <taxon>Eukaryota</taxon>
        <taxon>Viridiplantae</taxon>
        <taxon>Streptophyta</taxon>
        <taxon>Embryophyta</taxon>
        <taxon>Tracheophyta</taxon>
        <taxon>Spermatophyta</taxon>
        <taxon>Pinopsida</taxon>
        <taxon>Pinidae</taxon>
        <taxon>Conifers II</taxon>
        <taxon>Cupressales</taxon>
        <taxon>Taxaceae</taxon>
        <taxon>Taxus</taxon>
    </lineage>
</organism>
<name>A0AA38CK17_TAXCH</name>
<dbReference type="InterPro" id="IPR055276">
    <property type="entry name" value="NHL41-like"/>
</dbReference>
<keyword evidence="2" id="KW-1133">Transmembrane helix</keyword>
<dbReference type="AlphaFoldDB" id="A0AA38CK17"/>
<feature type="region of interest" description="Disordered" evidence="1">
    <location>
        <begin position="1"/>
        <end position="85"/>
    </location>
</feature>
<accession>A0AA38CK17</accession>
<dbReference type="OMA" id="MHFHAKS"/>
<gene>
    <name evidence="3" type="ORF">KI387_012574</name>
</gene>
<sequence>MHAKSDSEVTSIPPLYFVQSPSRESSHDGEKMSFQSTPVLSPAASPLHHSFGRHSRASSASRFSGNLKPLGGRKVNPQGKTNAKGWPQCNVIEEEGNYDDEGFEVKKGNSRRCYAVLFVLCFALLFAIFALVLWGISRPYKPQVTVKGIVFSNFYVGAGADETGVPTKMVSLNSSMKVRVYNPATFYGIHVDSTPVELIYNQFPIAKGQLQKYYQSRKSYHTVSIVVEGKKVPLYGAGGSMSNSDEDGGIPLELVFGIRSRAYVLGKLVKRKSQKDFHCKFVLDPNKLKPIRLLGRACQYD</sequence>
<comment type="caution">
    <text evidence="3">The sequence shown here is derived from an EMBL/GenBank/DDBJ whole genome shotgun (WGS) entry which is preliminary data.</text>
</comment>
<evidence type="ECO:0000313" key="3">
    <source>
        <dbReference type="EMBL" id="KAH9300991.1"/>
    </source>
</evidence>
<evidence type="ECO:0000256" key="1">
    <source>
        <dbReference type="SAM" id="MobiDB-lite"/>
    </source>
</evidence>
<evidence type="ECO:0000256" key="2">
    <source>
        <dbReference type="SAM" id="Phobius"/>
    </source>
</evidence>
<evidence type="ECO:0000313" key="4">
    <source>
        <dbReference type="Proteomes" id="UP000824469"/>
    </source>
</evidence>
<reference evidence="3 4" key="1">
    <citation type="journal article" date="2021" name="Nat. Plants">
        <title>The Taxus genome provides insights into paclitaxel biosynthesis.</title>
        <authorList>
            <person name="Xiong X."/>
            <person name="Gou J."/>
            <person name="Liao Q."/>
            <person name="Li Y."/>
            <person name="Zhou Q."/>
            <person name="Bi G."/>
            <person name="Li C."/>
            <person name="Du R."/>
            <person name="Wang X."/>
            <person name="Sun T."/>
            <person name="Guo L."/>
            <person name="Liang H."/>
            <person name="Lu P."/>
            <person name="Wu Y."/>
            <person name="Zhang Z."/>
            <person name="Ro D.K."/>
            <person name="Shang Y."/>
            <person name="Huang S."/>
            <person name="Yan J."/>
        </authorList>
    </citation>
    <scope>NUCLEOTIDE SEQUENCE [LARGE SCALE GENOMIC DNA]</scope>
    <source>
        <strain evidence="3">Ta-2019</strain>
    </source>
</reference>
<protein>
    <recommendedName>
        <fullName evidence="5">Late embryogenesis abundant protein LEA-2 subgroup domain-containing protein</fullName>
    </recommendedName>
</protein>
<proteinExistence type="predicted"/>
<keyword evidence="2" id="KW-0472">Membrane</keyword>
<dbReference type="Proteomes" id="UP000824469">
    <property type="component" value="Unassembled WGS sequence"/>
</dbReference>
<evidence type="ECO:0008006" key="5">
    <source>
        <dbReference type="Google" id="ProtNLM"/>
    </source>
</evidence>
<keyword evidence="4" id="KW-1185">Reference proteome</keyword>
<dbReference type="PANTHER" id="PTHR48436:SF1">
    <property type="entry name" value="2, PUTATIVE-RELATED"/>
    <property type="match status" value="1"/>
</dbReference>
<dbReference type="EMBL" id="JAHRHJ020000009">
    <property type="protein sequence ID" value="KAH9300991.1"/>
    <property type="molecule type" value="Genomic_DNA"/>
</dbReference>
<keyword evidence="2" id="KW-0812">Transmembrane</keyword>
<dbReference type="PANTHER" id="PTHR48436">
    <property type="entry name" value="2, PUTATIVE-RELATED"/>
    <property type="match status" value="1"/>
</dbReference>